<gene>
    <name evidence="8" type="ORF">ACOC_LOCUS7547</name>
</gene>
<dbReference type="InterPro" id="IPR035595">
    <property type="entry name" value="UDP_glycos_trans_CS"/>
</dbReference>
<reference evidence="8 9" key="1">
    <citation type="submission" date="2018-11" db="EMBL/GenBank/DDBJ databases">
        <authorList>
            <consortium name="Pathogen Informatics"/>
        </authorList>
    </citation>
    <scope>NUCLEOTIDE SEQUENCE [LARGE SCALE GENOMIC DNA]</scope>
    <source>
        <strain evidence="8 9">Costa Rica</strain>
    </source>
</reference>
<keyword evidence="3 6" id="KW-0808">Transferase</keyword>
<keyword evidence="2 6" id="KW-0328">Glycosyltransferase</keyword>
<dbReference type="STRING" id="334426.A0A3P7JPP9"/>
<keyword evidence="4" id="KW-0732">Signal</keyword>
<dbReference type="EC" id="2.4.1.17" evidence="7"/>
<name>A0A3P7JPP9_ANGCS</name>
<dbReference type="InterPro" id="IPR050271">
    <property type="entry name" value="UDP-glycosyltransferase"/>
</dbReference>
<dbReference type="FunFam" id="3.40.50.2000:FF:000021">
    <property type="entry name" value="UDP-glucuronosyltransferase"/>
    <property type="match status" value="1"/>
</dbReference>
<evidence type="ECO:0000313" key="9">
    <source>
        <dbReference type="Proteomes" id="UP000267027"/>
    </source>
</evidence>
<dbReference type="Pfam" id="PF00201">
    <property type="entry name" value="UDPGT"/>
    <property type="match status" value="1"/>
</dbReference>
<dbReference type="SUPFAM" id="SSF53756">
    <property type="entry name" value="UDP-Glycosyltransferase/glycogen phosphorylase"/>
    <property type="match status" value="1"/>
</dbReference>
<comment type="catalytic activity">
    <reaction evidence="5 7">
        <text>glucuronate acceptor + UDP-alpha-D-glucuronate = acceptor beta-D-glucuronoside + UDP + H(+)</text>
        <dbReference type="Rhea" id="RHEA:21032"/>
        <dbReference type="ChEBI" id="CHEBI:15378"/>
        <dbReference type="ChEBI" id="CHEBI:58052"/>
        <dbReference type="ChEBI" id="CHEBI:58223"/>
        <dbReference type="ChEBI" id="CHEBI:132367"/>
        <dbReference type="ChEBI" id="CHEBI:132368"/>
        <dbReference type="EC" id="2.4.1.17"/>
    </reaction>
</comment>
<evidence type="ECO:0000256" key="5">
    <source>
        <dbReference type="ARBA" id="ARBA00047475"/>
    </source>
</evidence>
<evidence type="ECO:0000256" key="4">
    <source>
        <dbReference type="ARBA" id="ARBA00022729"/>
    </source>
</evidence>
<evidence type="ECO:0000256" key="2">
    <source>
        <dbReference type="ARBA" id="ARBA00022676"/>
    </source>
</evidence>
<evidence type="ECO:0000256" key="3">
    <source>
        <dbReference type="ARBA" id="ARBA00022679"/>
    </source>
</evidence>
<evidence type="ECO:0000313" key="8">
    <source>
        <dbReference type="EMBL" id="VDM59132.1"/>
    </source>
</evidence>
<comment type="similarity">
    <text evidence="1 6">Belongs to the UDP-glycosyltransferase family.</text>
</comment>
<dbReference type="PANTHER" id="PTHR48043:SF145">
    <property type="entry name" value="FI06409P-RELATED"/>
    <property type="match status" value="1"/>
</dbReference>
<dbReference type="InterPro" id="IPR002213">
    <property type="entry name" value="UDP_glucos_trans"/>
</dbReference>
<evidence type="ECO:0000256" key="7">
    <source>
        <dbReference type="RuleBase" id="RU362059"/>
    </source>
</evidence>
<dbReference type="OrthoDB" id="416356at2759"/>
<comment type="subcellular location">
    <subcellularLocation>
        <location evidence="7">Membrane</location>
        <topology evidence="7">Single-pass membrane protein</topology>
    </subcellularLocation>
</comment>
<organism evidence="8 9">
    <name type="scientific">Angiostrongylus costaricensis</name>
    <name type="common">Nematode worm</name>
    <dbReference type="NCBI Taxonomy" id="334426"/>
    <lineage>
        <taxon>Eukaryota</taxon>
        <taxon>Metazoa</taxon>
        <taxon>Ecdysozoa</taxon>
        <taxon>Nematoda</taxon>
        <taxon>Chromadorea</taxon>
        <taxon>Rhabditida</taxon>
        <taxon>Rhabditina</taxon>
        <taxon>Rhabditomorpha</taxon>
        <taxon>Strongyloidea</taxon>
        <taxon>Metastrongylidae</taxon>
        <taxon>Angiostrongylus</taxon>
    </lineage>
</organism>
<dbReference type="PROSITE" id="PS00375">
    <property type="entry name" value="UDPGT"/>
    <property type="match status" value="1"/>
</dbReference>
<dbReference type="CDD" id="cd03784">
    <property type="entry name" value="GT1_Gtf-like"/>
    <property type="match status" value="1"/>
</dbReference>
<dbReference type="PANTHER" id="PTHR48043">
    <property type="entry name" value="EG:EG0003.4 PROTEIN-RELATED"/>
    <property type="match status" value="1"/>
</dbReference>
<evidence type="ECO:0000256" key="6">
    <source>
        <dbReference type="RuleBase" id="RU003718"/>
    </source>
</evidence>
<dbReference type="GO" id="GO:0015020">
    <property type="term" value="F:glucuronosyltransferase activity"/>
    <property type="evidence" value="ECO:0007669"/>
    <property type="project" value="UniProtKB-EC"/>
</dbReference>
<dbReference type="GO" id="GO:0016020">
    <property type="term" value="C:membrane"/>
    <property type="evidence" value="ECO:0007669"/>
    <property type="project" value="UniProtKB-SubCell"/>
</dbReference>
<dbReference type="AlphaFoldDB" id="A0A3P7JPP9"/>
<dbReference type="Gene3D" id="3.40.50.2000">
    <property type="entry name" value="Glycogen Phosphorylase B"/>
    <property type="match status" value="1"/>
</dbReference>
<keyword evidence="9" id="KW-1185">Reference proteome</keyword>
<proteinExistence type="inferred from homology"/>
<sequence length="273" mass="31185">MFVETRLISEVVENKEFLNWLLLQKFDLAFTHIFDVCPIGLVHYAKIPSWIWLSSTDDGEQRSDEFRGKSEEFRWTYVDYRFLEKVMVNSNELYEAPRPTLSKIVNIGGVGIGFKDANPLPDEFQRIIDVCVGLVVFSFGSVTPSYKMPLAWKKAFLAAFKNYPEHHFVMKYEGTDLQDHLPSNVHVFKWLPQANLLAHPKTKALISHGGYNSLQEAIIAGVPLITIPLFGDQPKNAKLAEKHRIAVNLRKDNLTVDAVVKALEKLLSDRRLD</sequence>
<accession>A0A3P7JPP9</accession>
<protein>
    <recommendedName>
        <fullName evidence="7">UDP-glucuronosyltransferase</fullName>
        <ecNumber evidence="7">2.4.1.17</ecNumber>
    </recommendedName>
</protein>
<evidence type="ECO:0000256" key="1">
    <source>
        <dbReference type="ARBA" id="ARBA00009995"/>
    </source>
</evidence>
<dbReference type="EMBL" id="UYYA01004051">
    <property type="protein sequence ID" value="VDM59132.1"/>
    <property type="molecule type" value="Genomic_DNA"/>
</dbReference>
<dbReference type="Proteomes" id="UP000267027">
    <property type="component" value="Unassembled WGS sequence"/>
</dbReference>